<sequence>MEKTEGRALLEKLLNKNMKIKMTDGRTLIGIFVCTDKDRNVILGSCKEYLTYPDTDKEDPRMLGLAMIPGHHIVSIDIDEELISQKIS</sequence>
<dbReference type="GO" id="GO:0031417">
    <property type="term" value="C:NatC complex"/>
    <property type="evidence" value="ECO:0007669"/>
    <property type="project" value="InterPro"/>
</dbReference>
<evidence type="ECO:0000313" key="4">
    <source>
        <dbReference type="Proteomes" id="UP001208570"/>
    </source>
</evidence>
<dbReference type="FunFam" id="2.30.30.100:FF:000028">
    <property type="entry name" value="N-alpha-acetyltransferase 38, NatC auxiliary subunit"/>
    <property type="match status" value="1"/>
</dbReference>
<dbReference type="SUPFAM" id="SSF50182">
    <property type="entry name" value="Sm-like ribonucleoproteins"/>
    <property type="match status" value="1"/>
</dbReference>
<dbReference type="PANTHER" id="PTHR10701">
    <property type="entry name" value="SMALL NUCLEAR RIBONUCLEOPROTEIN-ASSOCIATED PROTEIN B AND N"/>
    <property type="match status" value="1"/>
</dbReference>
<organism evidence="3 4">
    <name type="scientific">Paralvinella palmiformis</name>
    <dbReference type="NCBI Taxonomy" id="53620"/>
    <lineage>
        <taxon>Eukaryota</taxon>
        <taxon>Metazoa</taxon>
        <taxon>Spiralia</taxon>
        <taxon>Lophotrochozoa</taxon>
        <taxon>Annelida</taxon>
        <taxon>Polychaeta</taxon>
        <taxon>Sedentaria</taxon>
        <taxon>Canalipalpata</taxon>
        <taxon>Terebellida</taxon>
        <taxon>Terebelliformia</taxon>
        <taxon>Alvinellidae</taxon>
        <taxon>Paralvinella</taxon>
    </lineage>
</organism>
<feature type="domain" description="Sm" evidence="2">
    <location>
        <begin position="5"/>
        <end position="82"/>
    </location>
</feature>
<name>A0AAD9KBI8_9ANNE</name>
<dbReference type="PROSITE" id="PS52002">
    <property type="entry name" value="SM"/>
    <property type="match status" value="1"/>
</dbReference>
<dbReference type="InterPro" id="IPR001163">
    <property type="entry name" value="Sm_dom_euk/arc"/>
</dbReference>
<comment type="similarity">
    <text evidence="1">Belongs to the snRNP Sm proteins family.</text>
</comment>
<protein>
    <recommendedName>
        <fullName evidence="2">Sm domain-containing protein</fullName>
    </recommendedName>
</protein>
<evidence type="ECO:0000313" key="3">
    <source>
        <dbReference type="EMBL" id="KAK2168282.1"/>
    </source>
</evidence>
<dbReference type="GO" id="GO:0003723">
    <property type="term" value="F:RNA binding"/>
    <property type="evidence" value="ECO:0007669"/>
    <property type="project" value="InterPro"/>
</dbReference>
<dbReference type="Proteomes" id="UP001208570">
    <property type="component" value="Unassembled WGS sequence"/>
</dbReference>
<dbReference type="InterPro" id="IPR047575">
    <property type="entry name" value="Sm"/>
</dbReference>
<gene>
    <name evidence="3" type="ORF">LSH36_18g01074</name>
</gene>
<proteinExistence type="inferred from homology"/>
<dbReference type="InterPro" id="IPR034110">
    <property type="entry name" value="LSMD1_Sm"/>
</dbReference>
<dbReference type="EMBL" id="JAODUP010000018">
    <property type="protein sequence ID" value="KAK2168282.1"/>
    <property type="molecule type" value="Genomic_DNA"/>
</dbReference>
<evidence type="ECO:0000259" key="2">
    <source>
        <dbReference type="PROSITE" id="PS52002"/>
    </source>
</evidence>
<dbReference type="InterPro" id="IPR010920">
    <property type="entry name" value="LSM_dom_sf"/>
</dbReference>
<accession>A0AAD9KBI8</accession>
<dbReference type="InterPro" id="IPR050914">
    <property type="entry name" value="snRNP_SmB/NAA38-like"/>
</dbReference>
<comment type="caution">
    <text evidence="3">The sequence shown here is derived from an EMBL/GenBank/DDBJ whole genome shotgun (WGS) entry which is preliminary data.</text>
</comment>
<dbReference type="Gene3D" id="2.30.30.100">
    <property type="match status" value="1"/>
</dbReference>
<reference evidence="3" key="1">
    <citation type="journal article" date="2023" name="Mol. Biol. Evol.">
        <title>Third-Generation Sequencing Reveals the Adaptive Role of the Epigenome in Three Deep-Sea Polychaetes.</title>
        <authorList>
            <person name="Perez M."/>
            <person name="Aroh O."/>
            <person name="Sun Y."/>
            <person name="Lan Y."/>
            <person name="Juniper S.K."/>
            <person name="Young C.R."/>
            <person name="Angers B."/>
            <person name="Qian P.Y."/>
        </authorList>
    </citation>
    <scope>NUCLEOTIDE SEQUENCE</scope>
    <source>
        <strain evidence="3">P08H-3</strain>
    </source>
</reference>
<dbReference type="SMART" id="SM00651">
    <property type="entry name" value="Sm"/>
    <property type="match status" value="1"/>
</dbReference>
<dbReference type="AlphaFoldDB" id="A0AAD9KBI8"/>
<evidence type="ECO:0000256" key="1">
    <source>
        <dbReference type="ARBA" id="ARBA00006850"/>
    </source>
</evidence>
<dbReference type="CDD" id="cd06168">
    <property type="entry name" value="LSMD1"/>
    <property type="match status" value="1"/>
</dbReference>
<dbReference type="Pfam" id="PF01423">
    <property type="entry name" value="LSM"/>
    <property type="match status" value="1"/>
</dbReference>
<dbReference type="PANTHER" id="PTHR10701:SF5">
    <property type="entry name" value="N-ALPHA-ACETYLTRANSFERASE 38, NATC AUXILIARY SUBUNIT"/>
    <property type="match status" value="1"/>
</dbReference>
<keyword evidence="4" id="KW-1185">Reference proteome</keyword>